<reference evidence="2" key="2">
    <citation type="submission" date="2020-12" db="EMBL/GenBank/DDBJ databases">
        <authorList>
            <person name="Kanost M."/>
        </authorList>
    </citation>
    <scope>NUCLEOTIDE SEQUENCE</scope>
</reference>
<reference evidence="2" key="1">
    <citation type="journal article" date="2016" name="Insect Biochem. Mol. Biol.">
        <title>Multifaceted biological insights from a draft genome sequence of the tobacco hornworm moth, Manduca sexta.</title>
        <authorList>
            <person name="Kanost M.R."/>
            <person name="Arrese E.L."/>
            <person name="Cao X."/>
            <person name="Chen Y.R."/>
            <person name="Chellapilla S."/>
            <person name="Goldsmith M.R."/>
            <person name="Grosse-Wilde E."/>
            <person name="Heckel D.G."/>
            <person name="Herndon N."/>
            <person name="Jiang H."/>
            <person name="Papanicolaou A."/>
            <person name="Qu J."/>
            <person name="Soulages J.L."/>
            <person name="Vogel H."/>
            <person name="Walters J."/>
            <person name="Waterhouse R.M."/>
            <person name="Ahn S.J."/>
            <person name="Almeida F.C."/>
            <person name="An C."/>
            <person name="Aqrawi P."/>
            <person name="Bretschneider A."/>
            <person name="Bryant W.B."/>
            <person name="Bucks S."/>
            <person name="Chao H."/>
            <person name="Chevignon G."/>
            <person name="Christen J.M."/>
            <person name="Clarke D.F."/>
            <person name="Dittmer N.T."/>
            <person name="Ferguson L.C.F."/>
            <person name="Garavelou S."/>
            <person name="Gordon K.H.J."/>
            <person name="Gunaratna R.T."/>
            <person name="Han Y."/>
            <person name="Hauser F."/>
            <person name="He Y."/>
            <person name="Heidel-Fischer H."/>
            <person name="Hirsh A."/>
            <person name="Hu Y."/>
            <person name="Jiang H."/>
            <person name="Kalra D."/>
            <person name="Klinner C."/>
            <person name="Konig C."/>
            <person name="Kovar C."/>
            <person name="Kroll A.R."/>
            <person name="Kuwar S.S."/>
            <person name="Lee S.L."/>
            <person name="Lehman R."/>
            <person name="Li K."/>
            <person name="Li Z."/>
            <person name="Liang H."/>
            <person name="Lovelace S."/>
            <person name="Lu Z."/>
            <person name="Mansfield J.H."/>
            <person name="McCulloch K.J."/>
            <person name="Mathew T."/>
            <person name="Morton B."/>
            <person name="Muzny D.M."/>
            <person name="Neunemann D."/>
            <person name="Ongeri F."/>
            <person name="Pauchet Y."/>
            <person name="Pu L.L."/>
            <person name="Pyrousis I."/>
            <person name="Rao X.J."/>
            <person name="Redding A."/>
            <person name="Roesel C."/>
            <person name="Sanchez-Gracia A."/>
            <person name="Schaack S."/>
            <person name="Shukla A."/>
            <person name="Tetreau G."/>
            <person name="Wang Y."/>
            <person name="Xiong G.H."/>
            <person name="Traut W."/>
            <person name="Walsh T.K."/>
            <person name="Worley K.C."/>
            <person name="Wu D."/>
            <person name="Wu W."/>
            <person name="Wu Y.Q."/>
            <person name="Zhang X."/>
            <person name="Zou Z."/>
            <person name="Zucker H."/>
            <person name="Briscoe A.D."/>
            <person name="Burmester T."/>
            <person name="Clem R.J."/>
            <person name="Feyereisen R."/>
            <person name="Grimmelikhuijzen C.J.P."/>
            <person name="Hamodrakas S.J."/>
            <person name="Hansson B.S."/>
            <person name="Huguet E."/>
            <person name="Jermiin L.S."/>
            <person name="Lan Q."/>
            <person name="Lehman H.K."/>
            <person name="Lorenzen M."/>
            <person name="Merzendorfer H."/>
            <person name="Michalopoulos I."/>
            <person name="Morton D.B."/>
            <person name="Muthukrishnan S."/>
            <person name="Oakeshott J.G."/>
            <person name="Palmer W."/>
            <person name="Park Y."/>
            <person name="Passarelli A.L."/>
            <person name="Rozas J."/>
            <person name="Schwartz L.M."/>
            <person name="Smith W."/>
            <person name="Southgate A."/>
            <person name="Vilcinskas A."/>
            <person name="Vogt R."/>
            <person name="Wang P."/>
            <person name="Werren J."/>
            <person name="Yu X.Q."/>
            <person name="Zhou J.J."/>
            <person name="Brown S.J."/>
            <person name="Scherer S.E."/>
            <person name="Richards S."/>
            <person name="Blissard G.W."/>
        </authorList>
    </citation>
    <scope>NUCLEOTIDE SEQUENCE</scope>
</reference>
<keyword evidence="3" id="KW-1185">Reference proteome</keyword>
<name>A0A922CXQ8_MANSE</name>
<protein>
    <submittedName>
        <fullName evidence="2">Uncharacterized protein</fullName>
    </submittedName>
</protein>
<gene>
    <name evidence="2" type="ORF">O3G_MSEX013980</name>
</gene>
<keyword evidence="1" id="KW-0732">Signal</keyword>
<proteinExistence type="predicted"/>
<comment type="caution">
    <text evidence="2">The sequence shown here is derived from an EMBL/GenBank/DDBJ whole genome shotgun (WGS) entry which is preliminary data.</text>
</comment>
<dbReference type="EMBL" id="JH669007">
    <property type="protein sequence ID" value="KAG6463625.1"/>
    <property type="molecule type" value="Genomic_DNA"/>
</dbReference>
<sequence>MLRKNCCVMAMVVFLVAVLPSASAQFPSAPDVPHSAPSQPMTTKHVGALLGLIDHILTPAMVPNLNDDGSTLGIRKCPKDCYLVGGGQCLKKDPDAENRNC</sequence>
<organism evidence="2 3">
    <name type="scientific">Manduca sexta</name>
    <name type="common">Tobacco hawkmoth</name>
    <name type="synonym">Tobacco hornworm</name>
    <dbReference type="NCBI Taxonomy" id="7130"/>
    <lineage>
        <taxon>Eukaryota</taxon>
        <taxon>Metazoa</taxon>
        <taxon>Ecdysozoa</taxon>
        <taxon>Arthropoda</taxon>
        <taxon>Hexapoda</taxon>
        <taxon>Insecta</taxon>
        <taxon>Pterygota</taxon>
        <taxon>Neoptera</taxon>
        <taxon>Endopterygota</taxon>
        <taxon>Lepidoptera</taxon>
        <taxon>Glossata</taxon>
        <taxon>Ditrysia</taxon>
        <taxon>Bombycoidea</taxon>
        <taxon>Sphingidae</taxon>
        <taxon>Sphinginae</taxon>
        <taxon>Sphingini</taxon>
        <taxon>Manduca</taxon>
    </lineage>
</organism>
<dbReference type="AlphaFoldDB" id="A0A922CXQ8"/>
<dbReference type="Proteomes" id="UP000791440">
    <property type="component" value="Unassembled WGS sequence"/>
</dbReference>
<feature type="chain" id="PRO_5036828334" evidence="1">
    <location>
        <begin position="25"/>
        <end position="101"/>
    </location>
</feature>
<feature type="signal peptide" evidence="1">
    <location>
        <begin position="1"/>
        <end position="24"/>
    </location>
</feature>
<evidence type="ECO:0000313" key="2">
    <source>
        <dbReference type="EMBL" id="KAG6463625.1"/>
    </source>
</evidence>
<evidence type="ECO:0000313" key="3">
    <source>
        <dbReference type="Proteomes" id="UP000791440"/>
    </source>
</evidence>
<evidence type="ECO:0000256" key="1">
    <source>
        <dbReference type="SAM" id="SignalP"/>
    </source>
</evidence>
<accession>A0A922CXQ8</accession>